<organism evidence="1">
    <name type="scientific">Arundo donax</name>
    <name type="common">Giant reed</name>
    <name type="synonym">Donax arundinaceus</name>
    <dbReference type="NCBI Taxonomy" id="35708"/>
    <lineage>
        <taxon>Eukaryota</taxon>
        <taxon>Viridiplantae</taxon>
        <taxon>Streptophyta</taxon>
        <taxon>Embryophyta</taxon>
        <taxon>Tracheophyta</taxon>
        <taxon>Spermatophyta</taxon>
        <taxon>Magnoliopsida</taxon>
        <taxon>Liliopsida</taxon>
        <taxon>Poales</taxon>
        <taxon>Poaceae</taxon>
        <taxon>PACMAD clade</taxon>
        <taxon>Arundinoideae</taxon>
        <taxon>Arundineae</taxon>
        <taxon>Arundo</taxon>
    </lineage>
</organism>
<evidence type="ECO:0000313" key="1">
    <source>
        <dbReference type="EMBL" id="JAD74049.1"/>
    </source>
</evidence>
<dbReference type="EMBL" id="GBRH01223846">
    <property type="protein sequence ID" value="JAD74049.1"/>
    <property type="molecule type" value="Transcribed_RNA"/>
</dbReference>
<name>A0A0A9CCK4_ARUDO</name>
<sequence length="54" mass="6279">MRLPSPRANFRERIGLISAIARFSDDWDTEQRFVNFGAMFACCDMVVILKLLWA</sequence>
<reference evidence="1" key="2">
    <citation type="journal article" date="2015" name="Data Brief">
        <title>Shoot transcriptome of the giant reed, Arundo donax.</title>
        <authorList>
            <person name="Barrero R.A."/>
            <person name="Guerrero F.D."/>
            <person name="Moolhuijzen P."/>
            <person name="Goolsby J.A."/>
            <person name="Tidwell J."/>
            <person name="Bellgard S.E."/>
            <person name="Bellgard M.I."/>
        </authorList>
    </citation>
    <scope>NUCLEOTIDE SEQUENCE</scope>
    <source>
        <tissue evidence="1">Shoot tissue taken approximately 20 cm above the soil surface</tissue>
    </source>
</reference>
<dbReference type="AlphaFoldDB" id="A0A0A9CCK4"/>
<accession>A0A0A9CCK4</accession>
<reference evidence="1" key="1">
    <citation type="submission" date="2014-09" db="EMBL/GenBank/DDBJ databases">
        <authorList>
            <person name="Magalhaes I.L.F."/>
            <person name="Oliveira U."/>
            <person name="Santos F.R."/>
            <person name="Vidigal T.H.D.A."/>
            <person name="Brescovit A.D."/>
            <person name="Santos A.J."/>
        </authorList>
    </citation>
    <scope>NUCLEOTIDE SEQUENCE</scope>
    <source>
        <tissue evidence="1">Shoot tissue taken approximately 20 cm above the soil surface</tissue>
    </source>
</reference>
<protein>
    <submittedName>
        <fullName evidence="1">Uncharacterized protein</fullName>
    </submittedName>
</protein>
<proteinExistence type="predicted"/>